<reference evidence="2" key="1">
    <citation type="submission" date="2020-06" db="EMBL/GenBank/DDBJ databases">
        <authorList>
            <person name="Li T."/>
            <person name="Hu X."/>
            <person name="Zhang T."/>
            <person name="Song X."/>
            <person name="Zhang H."/>
            <person name="Dai N."/>
            <person name="Sheng W."/>
            <person name="Hou X."/>
            <person name="Wei L."/>
        </authorList>
    </citation>
    <scope>NUCLEOTIDE SEQUENCE</scope>
    <source>
        <strain evidence="2">KEN1</strain>
        <tissue evidence="2">Leaf</tissue>
    </source>
</reference>
<accession>A0AAW2TC64</accession>
<dbReference type="EMBL" id="JACGWN010000015">
    <property type="protein sequence ID" value="KAL0401887.1"/>
    <property type="molecule type" value="Genomic_DNA"/>
</dbReference>
<name>A0AAW2TC64_9LAMI</name>
<evidence type="ECO:0000256" key="1">
    <source>
        <dbReference type="SAM" id="MobiDB-lite"/>
    </source>
</evidence>
<sequence length="140" mass="15859">MEGTQSGGRRSRDEYKDTTFSQSPPMTSPDEYFSSPGGLQTSVGPSGSGSRFRRGASELQAKKYETLDRLNESLQGKIDRTGTKATESIELYVDELIKFKNLPDNVFTTALEHFHSHSTRTIFLRLNDENKLRWLYSLSK</sequence>
<proteinExistence type="predicted"/>
<protein>
    <submittedName>
        <fullName evidence="2">Uncharacterized protein</fullName>
    </submittedName>
</protein>
<organism evidence="2">
    <name type="scientific">Sesamum latifolium</name>
    <dbReference type="NCBI Taxonomy" id="2727402"/>
    <lineage>
        <taxon>Eukaryota</taxon>
        <taxon>Viridiplantae</taxon>
        <taxon>Streptophyta</taxon>
        <taxon>Embryophyta</taxon>
        <taxon>Tracheophyta</taxon>
        <taxon>Spermatophyta</taxon>
        <taxon>Magnoliopsida</taxon>
        <taxon>eudicotyledons</taxon>
        <taxon>Gunneridae</taxon>
        <taxon>Pentapetalae</taxon>
        <taxon>asterids</taxon>
        <taxon>lamiids</taxon>
        <taxon>Lamiales</taxon>
        <taxon>Pedaliaceae</taxon>
        <taxon>Sesamum</taxon>
    </lineage>
</organism>
<reference evidence="2" key="2">
    <citation type="journal article" date="2024" name="Plant">
        <title>Genomic evolution and insights into agronomic trait innovations of Sesamum species.</title>
        <authorList>
            <person name="Miao H."/>
            <person name="Wang L."/>
            <person name="Qu L."/>
            <person name="Liu H."/>
            <person name="Sun Y."/>
            <person name="Le M."/>
            <person name="Wang Q."/>
            <person name="Wei S."/>
            <person name="Zheng Y."/>
            <person name="Lin W."/>
            <person name="Duan Y."/>
            <person name="Cao H."/>
            <person name="Xiong S."/>
            <person name="Wang X."/>
            <person name="Wei L."/>
            <person name="Li C."/>
            <person name="Ma Q."/>
            <person name="Ju M."/>
            <person name="Zhao R."/>
            <person name="Li G."/>
            <person name="Mu C."/>
            <person name="Tian Q."/>
            <person name="Mei H."/>
            <person name="Zhang T."/>
            <person name="Gao T."/>
            <person name="Zhang H."/>
        </authorList>
    </citation>
    <scope>NUCLEOTIDE SEQUENCE</scope>
    <source>
        <strain evidence="2">KEN1</strain>
    </source>
</reference>
<gene>
    <name evidence="2" type="ORF">Slati_4218600</name>
</gene>
<comment type="caution">
    <text evidence="2">The sequence shown here is derived from an EMBL/GenBank/DDBJ whole genome shotgun (WGS) entry which is preliminary data.</text>
</comment>
<evidence type="ECO:0000313" key="2">
    <source>
        <dbReference type="EMBL" id="KAL0401887.1"/>
    </source>
</evidence>
<feature type="region of interest" description="Disordered" evidence="1">
    <location>
        <begin position="1"/>
        <end position="57"/>
    </location>
</feature>
<dbReference type="AlphaFoldDB" id="A0AAW2TC64"/>